<keyword evidence="5" id="KW-0067">ATP-binding</keyword>
<dbReference type="PANTHER" id="PTHR43085">
    <property type="entry name" value="HEXOKINASE FAMILY MEMBER"/>
    <property type="match status" value="1"/>
</dbReference>
<evidence type="ECO:0000256" key="3">
    <source>
        <dbReference type="ARBA" id="ARBA00022741"/>
    </source>
</evidence>
<dbReference type="Pfam" id="PF00294">
    <property type="entry name" value="PfkB"/>
    <property type="match status" value="1"/>
</dbReference>
<dbReference type="InterPro" id="IPR002139">
    <property type="entry name" value="Ribo/fructo_kinase"/>
</dbReference>
<evidence type="ECO:0000313" key="9">
    <source>
        <dbReference type="Proteomes" id="UP001199424"/>
    </source>
</evidence>
<dbReference type="PANTHER" id="PTHR43085:SF1">
    <property type="entry name" value="PSEUDOURIDINE KINASE-RELATED"/>
    <property type="match status" value="1"/>
</dbReference>
<keyword evidence="2 6" id="KW-0808">Transferase</keyword>
<dbReference type="AlphaFoldDB" id="A0AAE3AL64"/>
<evidence type="ECO:0000256" key="4">
    <source>
        <dbReference type="ARBA" id="ARBA00022777"/>
    </source>
</evidence>
<sequence>MADFYALGELLIDFTPTGKTPAGIPIFEQNPGGAPANVAVQAARLGVSAGFIGKVGQDMFGTFLRDTLVKQNVDVENLHFSNDTATSLAFVQLSESGDRDFSFYRNPGADTQITFDEVNKDALANAKVLCFGSLLLTAEPGRTAVPQIVSYAREHGAITAYDPNWRAPLWPNAEAGIHAMKSLLPLADVVKASDEELEMLTGCTEIEAGAREFFKLGVQAAVITRGAKGCVVCTPKTTLTLNTYDTKVVDTTGSGDSFFGAFLTKLMETGKPVSEINEAELRDAADFANAAGSVCATKKGAIPALADRELIETCRASIPLLKP</sequence>
<evidence type="ECO:0000256" key="6">
    <source>
        <dbReference type="RuleBase" id="RU003704"/>
    </source>
</evidence>
<dbReference type="InterPro" id="IPR050306">
    <property type="entry name" value="PfkB_Carbo_kinase"/>
</dbReference>
<dbReference type="Proteomes" id="UP001199424">
    <property type="component" value="Unassembled WGS sequence"/>
</dbReference>
<keyword evidence="3" id="KW-0547">Nucleotide-binding</keyword>
<protein>
    <submittedName>
        <fullName evidence="8">Carbohydrate kinase</fullName>
    </submittedName>
</protein>
<dbReference type="InterPro" id="IPR029056">
    <property type="entry name" value="Ribokinase-like"/>
</dbReference>
<keyword evidence="4 6" id="KW-0418">Kinase</keyword>
<reference evidence="8" key="1">
    <citation type="submission" date="2021-10" db="EMBL/GenBank/DDBJ databases">
        <title>Anaerobic single-cell dispensing facilitates the cultivation of human gut bacteria.</title>
        <authorList>
            <person name="Afrizal A."/>
        </authorList>
    </citation>
    <scope>NUCLEOTIDE SEQUENCE</scope>
    <source>
        <strain evidence="8">CLA-AA-H250</strain>
    </source>
</reference>
<gene>
    <name evidence="8" type="ORF">LKD31_10725</name>
</gene>
<dbReference type="RefSeq" id="WP_308449712.1">
    <property type="nucleotide sequence ID" value="NZ_JAJEQC010000010.1"/>
</dbReference>
<dbReference type="InterPro" id="IPR011611">
    <property type="entry name" value="PfkB_dom"/>
</dbReference>
<comment type="similarity">
    <text evidence="1 6">Belongs to the carbohydrate kinase PfkB family.</text>
</comment>
<evidence type="ECO:0000256" key="5">
    <source>
        <dbReference type="ARBA" id="ARBA00022840"/>
    </source>
</evidence>
<dbReference type="SUPFAM" id="SSF53613">
    <property type="entry name" value="Ribokinase-like"/>
    <property type="match status" value="1"/>
</dbReference>
<proteinExistence type="inferred from homology"/>
<dbReference type="PROSITE" id="PS00584">
    <property type="entry name" value="PFKB_KINASES_2"/>
    <property type="match status" value="1"/>
</dbReference>
<dbReference type="CDD" id="cd01167">
    <property type="entry name" value="bac_FRK"/>
    <property type="match status" value="1"/>
</dbReference>
<accession>A0AAE3AL64</accession>
<dbReference type="GO" id="GO:0008865">
    <property type="term" value="F:fructokinase activity"/>
    <property type="evidence" value="ECO:0007669"/>
    <property type="project" value="UniProtKB-ARBA"/>
</dbReference>
<name>A0AAE3AL64_9FIRM</name>
<evidence type="ECO:0000313" key="8">
    <source>
        <dbReference type="EMBL" id="MCC2137487.1"/>
    </source>
</evidence>
<dbReference type="InterPro" id="IPR002173">
    <property type="entry name" value="Carboh/pur_kinase_PfkB_CS"/>
</dbReference>
<feature type="domain" description="Carbohydrate kinase PfkB" evidence="7">
    <location>
        <begin position="6"/>
        <end position="304"/>
    </location>
</feature>
<dbReference type="EMBL" id="JAJEQC010000010">
    <property type="protein sequence ID" value="MCC2137487.1"/>
    <property type="molecule type" value="Genomic_DNA"/>
</dbReference>
<evidence type="ECO:0000256" key="1">
    <source>
        <dbReference type="ARBA" id="ARBA00010688"/>
    </source>
</evidence>
<dbReference type="GO" id="GO:0006000">
    <property type="term" value="P:fructose metabolic process"/>
    <property type="evidence" value="ECO:0007669"/>
    <property type="project" value="UniProtKB-ARBA"/>
</dbReference>
<dbReference type="Gene3D" id="3.40.1190.20">
    <property type="match status" value="1"/>
</dbReference>
<dbReference type="GO" id="GO:0005524">
    <property type="term" value="F:ATP binding"/>
    <property type="evidence" value="ECO:0007669"/>
    <property type="project" value="UniProtKB-KW"/>
</dbReference>
<evidence type="ECO:0000256" key="2">
    <source>
        <dbReference type="ARBA" id="ARBA00022679"/>
    </source>
</evidence>
<keyword evidence="9" id="KW-1185">Reference proteome</keyword>
<comment type="caution">
    <text evidence="8">The sequence shown here is derived from an EMBL/GenBank/DDBJ whole genome shotgun (WGS) entry which is preliminary data.</text>
</comment>
<dbReference type="PRINTS" id="PR00990">
    <property type="entry name" value="RIBOKINASE"/>
</dbReference>
<evidence type="ECO:0000259" key="7">
    <source>
        <dbReference type="Pfam" id="PF00294"/>
    </source>
</evidence>
<organism evidence="8 9">
    <name type="scientific">Hominenteromicrobium mulieris</name>
    <dbReference type="NCBI Taxonomy" id="2885357"/>
    <lineage>
        <taxon>Bacteria</taxon>
        <taxon>Bacillati</taxon>
        <taxon>Bacillota</taxon>
        <taxon>Clostridia</taxon>
        <taxon>Eubacteriales</taxon>
        <taxon>Oscillospiraceae</taxon>
        <taxon>Hominenteromicrobium</taxon>
    </lineage>
</organism>